<dbReference type="Gene3D" id="3.40.50.300">
    <property type="entry name" value="P-loop containing nucleotide triphosphate hydrolases"/>
    <property type="match status" value="1"/>
</dbReference>
<dbReference type="PROSITE" id="PS51192">
    <property type="entry name" value="HELICASE_ATP_BIND_1"/>
    <property type="match status" value="1"/>
</dbReference>
<proteinExistence type="predicted"/>
<evidence type="ECO:0000313" key="3">
    <source>
        <dbReference type="EMBL" id="AVO47896.1"/>
    </source>
</evidence>
<keyword evidence="1" id="KW-0378">Hydrolase</keyword>
<dbReference type="Proteomes" id="UP000237925">
    <property type="component" value="Chromosome"/>
</dbReference>
<dbReference type="SMART" id="SM00487">
    <property type="entry name" value="DEXDc"/>
    <property type="match status" value="1"/>
</dbReference>
<dbReference type="PANTHER" id="PTHR45766">
    <property type="entry name" value="DNA ANNEALING HELICASE AND ENDONUCLEASE ZRANB3 FAMILY MEMBER"/>
    <property type="match status" value="1"/>
</dbReference>
<accession>A0A2R3Q7Y7</accession>
<evidence type="ECO:0000313" key="4">
    <source>
        <dbReference type="Proteomes" id="UP000237925"/>
    </source>
</evidence>
<dbReference type="GO" id="GO:0005524">
    <property type="term" value="F:ATP binding"/>
    <property type="evidence" value="ECO:0007669"/>
    <property type="project" value="InterPro"/>
</dbReference>
<dbReference type="InterPro" id="IPR001650">
    <property type="entry name" value="Helicase_C-like"/>
</dbReference>
<dbReference type="EMBL" id="CP027667">
    <property type="protein sequence ID" value="AVO47896.1"/>
    <property type="molecule type" value="Genomic_DNA"/>
</dbReference>
<keyword evidence="4" id="KW-1185">Reference proteome</keyword>
<evidence type="ECO:0000256" key="1">
    <source>
        <dbReference type="ARBA" id="ARBA00022801"/>
    </source>
</evidence>
<organism evidence="3 4">
    <name type="scientific">Melaminivora suipulveris</name>
    <dbReference type="NCBI Taxonomy" id="2109913"/>
    <lineage>
        <taxon>Bacteria</taxon>
        <taxon>Pseudomonadati</taxon>
        <taxon>Pseudomonadota</taxon>
        <taxon>Betaproteobacteria</taxon>
        <taxon>Burkholderiales</taxon>
        <taxon>Comamonadaceae</taxon>
        <taxon>Melaminivora</taxon>
    </lineage>
</organism>
<name>A0A2R3Q7Y7_9BURK</name>
<dbReference type="InterPro" id="IPR038718">
    <property type="entry name" value="SNF2-like_sf"/>
</dbReference>
<feature type="domain" description="Helicase ATP-binding" evidence="2">
    <location>
        <begin position="98"/>
        <end position="260"/>
    </location>
</feature>
<evidence type="ECO:0000259" key="2">
    <source>
        <dbReference type="PROSITE" id="PS51192"/>
    </source>
</evidence>
<dbReference type="AlphaFoldDB" id="A0A2R3Q7Y7"/>
<dbReference type="KEGG" id="mela:C6568_00445"/>
<dbReference type="SUPFAM" id="SSF52540">
    <property type="entry name" value="P-loop containing nucleoside triphosphate hydrolases"/>
    <property type="match status" value="1"/>
</dbReference>
<gene>
    <name evidence="3" type="ORF">C6568_00445</name>
</gene>
<dbReference type="Pfam" id="PF00271">
    <property type="entry name" value="Helicase_C"/>
    <property type="match status" value="1"/>
</dbReference>
<dbReference type="InterPro" id="IPR014001">
    <property type="entry name" value="Helicase_ATP-bd"/>
</dbReference>
<reference evidence="3 4" key="1">
    <citation type="submission" date="2018-03" db="EMBL/GenBank/DDBJ databases">
        <title>Genome sequencing of Melaminivora sp.</title>
        <authorList>
            <person name="Kim S.-J."/>
            <person name="Heo J."/>
            <person name="Ahn J.-H."/>
            <person name="Kwon S.-W."/>
        </authorList>
    </citation>
    <scope>NUCLEOTIDE SEQUENCE [LARGE SCALE GENOMIC DNA]</scope>
    <source>
        <strain evidence="3 4">SC2-9</strain>
    </source>
</reference>
<protein>
    <recommendedName>
        <fullName evidence="2">Helicase ATP-binding domain-containing protein</fullName>
    </recommendedName>
</protein>
<dbReference type="InterPro" id="IPR000330">
    <property type="entry name" value="SNF2_N"/>
</dbReference>
<dbReference type="Pfam" id="PF00176">
    <property type="entry name" value="SNF2-rel_dom"/>
    <property type="match status" value="1"/>
</dbReference>
<dbReference type="SMART" id="SM00490">
    <property type="entry name" value="HELICc"/>
    <property type="match status" value="1"/>
</dbReference>
<dbReference type="PANTHER" id="PTHR45766:SF6">
    <property type="entry name" value="SWI_SNF-RELATED MATRIX-ASSOCIATED ACTIN-DEPENDENT REGULATOR OF CHROMATIN SUBFAMILY A-LIKE PROTEIN 1"/>
    <property type="match status" value="1"/>
</dbReference>
<dbReference type="InterPro" id="IPR027417">
    <property type="entry name" value="P-loop_NTPase"/>
</dbReference>
<dbReference type="Gene3D" id="3.40.50.10810">
    <property type="entry name" value="Tandem AAA-ATPase domain"/>
    <property type="match status" value="1"/>
</dbReference>
<dbReference type="GO" id="GO:0016787">
    <property type="term" value="F:hydrolase activity"/>
    <property type="evidence" value="ECO:0007669"/>
    <property type="project" value="UniProtKB-KW"/>
</dbReference>
<sequence>MAGGRAPGFCRGRSVAPRAVARRWPGAAMSFCPARRPGAPARRRRAGLAPGAIPMTDGFRLDARRWRLLHHADSYAGPETGLLAEPLARQFRTARTLLERLAGGRGALLADDAGLGKTTVAALVAWAVACQGHSVRIHVPNKTLRDRWARELARCAAPFARHGADPAKVHQLRLVGRLRAGHIQLATHHDARALQARGAGASAGLLIVDEAHRAKAEASGLRQAVEALAQRAQRVLLLTATPMSLQPAELQRLLALAGAPPCARIQQYADELARLHQDRAIEPDLPAQVRRLARAAEDAVQALAPWVIRHSIEHLPAAERRRYGRLDAQPWAIPVRPATAQELTLLLRLDRLMHLVPERSGERRYDPRFHIGWEPVADAVDRAAQRAAERADALALRHAAHTRQALDALRTQPHPKMAAVAAAVAAVTGEQQEKVLVFCHHRATAAELLRTLEATLPALPLPQPPRVPAAAWRAAWEAILHRPHDQHLVVPLIDWLCSPGLCAQVQGWLKAPSAQPARLVSQLERQRPRGAPRAAGSIAAAARALADVLLDARSPSTRAMLRAMGQAGAGFARGRTHFPGGLDAGLRVLGAWDAEGGGDPPRSLYAGRADIVLALFNSPFGPDVLVATDRLSEGVDLHRWCRHLIHYELDPSPVRTLQRNGRVRRIGSWAAVSGRTVRYAYPAFAGTRDARAVAVMAQRLDAFDLLLGGVPKLNFQNEDDAPPGATHSAEHVVHGAREQLRRANARLQA</sequence>